<dbReference type="InterPro" id="IPR023631">
    <property type="entry name" value="Amidase_dom"/>
</dbReference>
<reference evidence="2 3" key="1">
    <citation type="submission" date="2024-09" db="EMBL/GenBank/DDBJ databases">
        <authorList>
            <person name="Sun Q."/>
            <person name="Mori K."/>
        </authorList>
    </citation>
    <scope>NUCLEOTIDE SEQUENCE [LARGE SCALE GENOMIC DNA]</scope>
    <source>
        <strain evidence="2 3">TBRC 7907</strain>
    </source>
</reference>
<dbReference type="Gene3D" id="3.90.1300.10">
    <property type="entry name" value="Amidase signature (AS) domain"/>
    <property type="match status" value="1"/>
</dbReference>
<accession>A0ABV5ZQW7</accession>
<dbReference type="InterPro" id="IPR000120">
    <property type="entry name" value="Amidase"/>
</dbReference>
<dbReference type="GO" id="GO:0004040">
    <property type="term" value="F:amidase activity"/>
    <property type="evidence" value="ECO:0007669"/>
    <property type="project" value="UniProtKB-EC"/>
</dbReference>
<evidence type="ECO:0000259" key="1">
    <source>
        <dbReference type="Pfam" id="PF01425"/>
    </source>
</evidence>
<name>A0ABV5ZQW7_9PSEU</name>
<dbReference type="PANTHER" id="PTHR11895:SF173">
    <property type="entry name" value="GLUTAMYL-TRNA AMIDOTRANSFERASE SUBUNIT A"/>
    <property type="match status" value="1"/>
</dbReference>
<keyword evidence="3" id="KW-1185">Reference proteome</keyword>
<dbReference type="Proteomes" id="UP001589693">
    <property type="component" value="Unassembled WGS sequence"/>
</dbReference>
<dbReference type="Pfam" id="PF01425">
    <property type="entry name" value="Amidase"/>
    <property type="match status" value="1"/>
</dbReference>
<evidence type="ECO:0000313" key="2">
    <source>
        <dbReference type="EMBL" id="MFB9902805.1"/>
    </source>
</evidence>
<organism evidence="2 3">
    <name type="scientific">Allokutzneria oryzae</name>
    <dbReference type="NCBI Taxonomy" id="1378989"/>
    <lineage>
        <taxon>Bacteria</taxon>
        <taxon>Bacillati</taxon>
        <taxon>Actinomycetota</taxon>
        <taxon>Actinomycetes</taxon>
        <taxon>Pseudonocardiales</taxon>
        <taxon>Pseudonocardiaceae</taxon>
        <taxon>Allokutzneria</taxon>
    </lineage>
</organism>
<dbReference type="EMBL" id="JBHLZU010000002">
    <property type="protein sequence ID" value="MFB9902805.1"/>
    <property type="molecule type" value="Genomic_DNA"/>
</dbReference>
<evidence type="ECO:0000313" key="3">
    <source>
        <dbReference type="Proteomes" id="UP001589693"/>
    </source>
</evidence>
<proteinExistence type="predicted"/>
<dbReference type="NCBIfam" id="NF005450">
    <property type="entry name" value="PRK07042.1"/>
    <property type="match status" value="1"/>
</dbReference>
<dbReference type="EC" id="3.5.1.4" evidence="2"/>
<feature type="domain" description="Amidase" evidence="1">
    <location>
        <begin position="24"/>
        <end position="441"/>
    </location>
</feature>
<dbReference type="RefSeq" id="WP_377849909.1">
    <property type="nucleotide sequence ID" value="NZ_JBHLZU010000002.1"/>
</dbReference>
<dbReference type="InterPro" id="IPR036928">
    <property type="entry name" value="AS_sf"/>
</dbReference>
<dbReference type="PANTHER" id="PTHR11895">
    <property type="entry name" value="TRANSAMIDASE"/>
    <property type="match status" value="1"/>
</dbReference>
<keyword evidence="2" id="KW-0378">Hydrolase</keyword>
<sequence length="469" mass="49881">MELADLGAVEALVMFRSGAVSPVEMIEAVLARVERCEPVLRATYALDAEGARAAAKASEQRWRRQEPVGALDGLPVTVKENVATRGTPTPLGTAATELRPAEADAPAAARLREEGAVIFAKTTMPDYGMLSSGLSSFHPVARNPWDTGKGPGGSSAGAGAAGAAGYGPLHIGTDIGGSIRLPAGWCGLVGLKPSFGRVPVDPPYPGRVVGPMTRLAVDAALLMSVLSKPDTRDHLSLPPQELDWRCPPVHPRGLRIGLQLDAGFGLPVDPEVTAAVTEAARAFEAAGAAVEPVGPTITREMLDGLNDFWRMRFWSDFAEMPQQRRDLVLPFIREWVESGAGLSGTRVYRGFSQMDAMAVAAERMMRRFDYVLSPVSPVPAFAAELAAPTNDPLAPFEHIAFTVAYNMSGQPAASVNCGFTGDGLPIGLQIAGNRFDDVGVLGLVRMYERLRPAQPPWPSPDRIARSTNE</sequence>
<dbReference type="SUPFAM" id="SSF75304">
    <property type="entry name" value="Amidase signature (AS) enzymes"/>
    <property type="match status" value="1"/>
</dbReference>
<comment type="caution">
    <text evidence="2">The sequence shown here is derived from an EMBL/GenBank/DDBJ whole genome shotgun (WGS) entry which is preliminary data.</text>
</comment>
<protein>
    <submittedName>
        <fullName evidence="2">Amidase</fullName>
        <ecNumber evidence="2">3.5.1.4</ecNumber>
    </submittedName>
</protein>
<gene>
    <name evidence="2" type="ORF">ACFFQA_02515</name>
</gene>